<dbReference type="Gene3D" id="1.20.120.160">
    <property type="entry name" value="HPT domain"/>
    <property type="match status" value="1"/>
</dbReference>
<dbReference type="Proteomes" id="UP000000709">
    <property type="component" value="Unassembled WGS sequence"/>
</dbReference>
<dbReference type="STRING" id="619300.G3ATL0"/>
<dbReference type="InParanoid" id="G3ATL0"/>
<dbReference type="eggNOG" id="KOG4747">
    <property type="taxonomic scope" value="Eukaryota"/>
</dbReference>
<dbReference type="AlphaFoldDB" id="G3ATL0"/>
<dbReference type="GO" id="GO:0000160">
    <property type="term" value="P:phosphorelay signal transduction system"/>
    <property type="evidence" value="ECO:0007669"/>
    <property type="project" value="InterPro"/>
</dbReference>
<dbReference type="SUPFAM" id="SSF47226">
    <property type="entry name" value="Histidine-containing phosphotransfer domain, HPT domain"/>
    <property type="match status" value="1"/>
</dbReference>
<protein>
    <recommendedName>
        <fullName evidence="3">HPt domain-containing protein</fullName>
    </recommendedName>
</protein>
<gene>
    <name evidence="4" type="ORF">SPAPADRAFT_56906</name>
</gene>
<dbReference type="OMA" id="LVEWSVF"/>
<dbReference type="RefSeq" id="XP_007377006.1">
    <property type="nucleotide sequence ID" value="XM_007376944.1"/>
</dbReference>
<keyword evidence="1" id="KW-0597">Phosphoprotein</keyword>
<evidence type="ECO:0000313" key="4">
    <source>
        <dbReference type="EMBL" id="EGW30973.1"/>
    </source>
</evidence>
<feature type="domain" description="HPt" evidence="3">
    <location>
        <begin position="30"/>
        <end position="131"/>
    </location>
</feature>
<dbReference type="GO" id="GO:0005737">
    <property type="term" value="C:cytoplasm"/>
    <property type="evidence" value="ECO:0007669"/>
    <property type="project" value="TreeGrafter"/>
</dbReference>
<accession>G3ATL0</accession>
<evidence type="ECO:0000256" key="1">
    <source>
        <dbReference type="PROSITE-ProRule" id="PRU00110"/>
    </source>
</evidence>
<evidence type="ECO:0000256" key="2">
    <source>
        <dbReference type="SAM" id="MobiDB-lite"/>
    </source>
</evidence>
<dbReference type="OrthoDB" id="1673781at2759"/>
<dbReference type="GO" id="GO:0043424">
    <property type="term" value="F:protein histidine kinase binding"/>
    <property type="evidence" value="ECO:0007669"/>
    <property type="project" value="InterPro"/>
</dbReference>
<feature type="modified residue" description="Phosphohistidine" evidence="1">
    <location>
        <position position="69"/>
    </location>
</feature>
<dbReference type="PANTHER" id="PTHR28242">
    <property type="entry name" value="PHOSPHORELAY INTERMEDIATE PROTEIN YPD1"/>
    <property type="match status" value="1"/>
</dbReference>
<feature type="region of interest" description="Disordered" evidence="2">
    <location>
        <begin position="110"/>
        <end position="140"/>
    </location>
</feature>
<dbReference type="Pfam" id="PF01627">
    <property type="entry name" value="Hpt"/>
    <property type="match status" value="1"/>
</dbReference>
<feature type="compositionally biased region" description="Low complexity" evidence="2">
    <location>
        <begin position="110"/>
        <end position="139"/>
    </location>
</feature>
<dbReference type="InterPro" id="IPR045871">
    <property type="entry name" value="AHP1-5/YPD1"/>
</dbReference>
<dbReference type="GO" id="GO:0005634">
    <property type="term" value="C:nucleus"/>
    <property type="evidence" value="ECO:0007669"/>
    <property type="project" value="TreeGrafter"/>
</dbReference>
<dbReference type="InterPro" id="IPR036641">
    <property type="entry name" value="HPT_dom_sf"/>
</dbReference>
<dbReference type="GeneID" id="18872079"/>
<dbReference type="CDD" id="cd00088">
    <property type="entry name" value="HPT"/>
    <property type="match status" value="1"/>
</dbReference>
<dbReference type="PROSITE" id="PS50894">
    <property type="entry name" value="HPT"/>
    <property type="match status" value="1"/>
</dbReference>
<sequence length="173" mass="19387">MSEDKKKKLQATGLVDWPVFSEIIAMDEDEEEFSKSLIQTFYTQVEETFQKFSNLINEKNLEELSKAGHFLKGSAAALGLGTIATQCERIQNYGHKINFDNFEYPATATTTTTTSSPHSIHTSSSENNTNNNNTTTTPDESSDDFWIALIKDALEKAQDGYTKSKKALTDYYS</sequence>
<reference evidence="4 5" key="1">
    <citation type="journal article" date="2011" name="Proc. Natl. Acad. Sci. U.S.A.">
        <title>Comparative genomics of xylose-fermenting fungi for enhanced biofuel production.</title>
        <authorList>
            <person name="Wohlbach D.J."/>
            <person name="Kuo A."/>
            <person name="Sato T.K."/>
            <person name="Potts K.M."/>
            <person name="Salamov A.A."/>
            <person name="LaButti K.M."/>
            <person name="Sun H."/>
            <person name="Clum A."/>
            <person name="Pangilinan J.L."/>
            <person name="Lindquist E.A."/>
            <person name="Lucas S."/>
            <person name="Lapidus A."/>
            <person name="Jin M."/>
            <person name="Gunawan C."/>
            <person name="Balan V."/>
            <person name="Dale B.E."/>
            <person name="Jeffries T.W."/>
            <person name="Zinkel R."/>
            <person name="Barry K.W."/>
            <person name="Grigoriev I.V."/>
            <person name="Gasch A.P."/>
        </authorList>
    </citation>
    <scope>NUCLEOTIDE SEQUENCE [LARGE SCALE GENOMIC DNA]</scope>
    <source>
        <strain evidence="5">NRRL Y-27907 / 11-Y1</strain>
    </source>
</reference>
<dbReference type="PANTHER" id="PTHR28242:SF52">
    <property type="entry name" value="PHOSPHORELAY INTERMEDIATE PROTEIN YPD1"/>
    <property type="match status" value="1"/>
</dbReference>
<dbReference type="HOGENOM" id="CLU_085158_2_0_1"/>
<organism evidence="5">
    <name type="scientific">Spathaspora passalidarum (strain NRRL Y-27907 / 11-Y1)</name>
    <dbReference type="NCBI Taxonomy" id="619300"/>
    <lineage>
        <taxon>Eukaryota</taxon>
        <taxon>Fungi</taxon>
        <taxon>Dikarya</taxon>
        <taxon>Ascomycota</taxon>
        <taxon>Saccharomycotina</taxon>
        <taxon>Pichiomycetes</taxon>
        <taxon>Debaryomycetaceae</taxon>
        <taxon>Spathaspora</taxon>
    </lineage>
</organism>
<dbReference type="EMBL" id="GL996504">
    <property type="protein sequence ID" value="EGW30973.1"/>
    <property type="molecule type" value="Genomic_DNA"/>
</dbReference>
<dbReference type="InterPro" id="IPR008207">
    <property type="entry name" value="Sig_transdc_His_kin_Hpt_dom"/>
</dbReference>
<dbReference type="KEGG" id="spaa:SPAPADRAFT_56906"/>
<keyword evidence="5" id="KW-1185">Reference proteome</keyword>
<name>G3ATL0_SPAPN</name>
<evidence type="ECO:0000313" key="5">
    <source>
        <dbReference type="Proteomes" id="UP000000709"/>
    </source>
</evidence>
<dbReference type="GO" id="GO:0009927">
    <property type="term" value="F:histidine phosphotransfer kinase activity"/>
    <property type="evidence" value="ECO:0007669"/>
    <property type="project" value="InterPro"/>
</dbReference>
<proteinExistence type="predicted"/>
<evidence type="ECO:0000259" key="3">
    <source>
        <dbReference type="PROSITE" id="PS50894"/>
    </source>
</evidence>